<evidence type="ECO:0000259" key="6">
    <source>
        <dbReference type="Pfam" id="PF04116"/>
    </source>
</evidence>
<feature type="transmembrane region" description="Helical" evidence="5">
    <location>
        <begin position="18"/>
        <end position="40"/>
    </location>
</feature>
<evidence type="ECO:0000256" key="1">
    <source>
        <dbReference type="ARBA" id="ARBA00004370"/>
    </source>
</evidence>
<dbReference type="GO" id="GO:0005506">
    <property type="term" value="F:iron ion binding"/>
    <property type="evidence" value="ECO:0007669"/>
    <property type="project" value="InterPro"/>
</dbReference>
<accession>A0A7S3LMR7</accession>
<name>A0A7S3LMR7_9STRA</name>
<protein>
    <recommendedName>
        <fullName evidence="6">Fatty acid hydroxylase domain-containing protein</fullName>
    </recommendedName>
</protein>
<evidence type="ECO:0000256" key="4">
    <source>
        <dbReference type="ARBA" id="ARBA00023136"/>
    </source>
</evidence>
<dbReference type="GO" id="GO:0016020">
    <property type="term" value="C:membrane"/>
    <property type="evidence" value="ECO:0007669"/>
    <property type="project" value="UniProtKB-SubCell"/>
</dbReference>
<evidence type="ECO:0000256" key="3">
    <source>
        <dbReference type="ARBA" id="ARBA00022989"/>
    </source>
</evidence>
<dbReference type="EMBL" id="HBIN01006914">
    <property type="protein sequence ID" value="CAE0434771.1"/>
    <property type="molecule type" value="Transcribed_RNA"/>
</dbReference>
<evidence type="ECO:0000256" key="5">
    <source>
        <dbReference type="SAM" id="Phobius"/>
    </source>
</evidence>
<reference evidence="7" key="1">
    <citation type="submission" date="2021-01" db="EMBL/GenBank/DDBJ databases">
        <authorList>
            <person name="Corre E."/>
            <person name="Pelletier E."/>
            <person name="Niang G."/>
            <person name="Scheremetjew M."/>
            <person name="Finn R."/>
            <person name="Kale V."/>
            <person name="Holt S."/>
            <person name="Cochrane G."/>
            <person name="Meng A."/>
            <person name="Brown T."/>
            <person name="Cohen L."/>
        </authorList>
    </citation>
    <scope>NUCLEOTIDE SEQUENCE</scope>
    <source>
        <strain evidence="7">GSBS06</strain>
    </source>
</reference>
<organism evidence="7">
    <name type="scientific">Aplanochytrium stocchinoi</name>
    <dbReference type="NCBI Taxonomy" id="215587"/>
    <lineage>
        <taxon>Eukaryota</taxon>
        <taxon>Sar</taxon>
        <taxon>Stramenopiles</taxon>
        <taxon>Bigyra</taxon>
        <taxon>Labyrinthulomycetes</taxon>
        <taxon>Thraustochytrida</taxon>
        <taxon>Thraustochytriidae</taxon>
        <taxon>Aplanochytrium</taxon>
    </lineage>
</organism>
<feature type="domain" description="Fatty acid hydroxylase" evidence="6">
    <location>
        <begin position="151"/>
        <end position="284"/>
    </location>
</feature>
<feature type="transmembrane region" description="Helical" evidence="5">
    <location>
        <begin position="118"/>
        <end position="135"/>
    </location>
</feature>
<evidence type="ECO:0000313" key="7">
    <source>
        <dbReference type="EMBL" id="CAE0434771.1"/>
    </source>
</evidence>
<dbReference type="GO" id="GO:0008610">
    <property type="term" value="P:lipid biosynthetic process"/>
    <property type="evidence" value="ECO:0007669"/>
    <property type="project" value="InterPro"/>
</dbReference>
<evidence type="ECO:0000256" key="2">
    <source>
        <dbReference type="ARBA" id="ARBA00022692"/>
    </source>
</evidence>
<comment type="subcellular location">
    <subcellularLocation>
        <location evidence="1">Membrane</location>
    </subcellularLocation>
</comment>
<dbReference type="InterPro" id="IPR050307">
    <property type="entry name" value="Sterol_Desaturase_Related"/>
</dbReference>
<dbReference type="PANTHER" id="PTHR11863">
    <property type="entry name" value="STEROL DESATURASE"/>
    <property type="match status" value="1"/>
</dbReference>
<sequence length="300" mass="34854">MDNMAASTKQSHRPNPAFWLKPVCVAVCSLSMIYCTGHIALGIQHIRADKNWKYPNPDGLLCGLAGAGIGQICCVAYQYLRRQVLLKSSSKKLIQLRKLEYSRSFVQDVLAHMQRVELFLLVPYLSLTWMFSLMPESYYDIESPCNFFHVLVQLLVVDFFTYVFHVGEHTISRWYILTHKAHHKFTNPQLFNAFDATLLDTIFLILFPLYSTAQLCHVNCWSYIVFGFAYSVHFMLIHSEFEHDFDPILKAFYVNTAADHHVHHKLFLFNYGHFFTIYDRIGGTYKCPKSVKGFSMFEDN</sequence>
<dbReference type="GO" id="GO:0016491">
    <property type="term" value="F:oxidoreductase activity"/>
    <property type="evidence" value="ECO:0007669"/>
    <property type="project" value="InterPro"/>
</dbReference>
<dbReference type="AlphaFoldDB" id="A0A7S3LMR7"/>
<keyword evidence="4 5" id="KW-0472">Membrane</keyword>
<feature type="transmembrane region" description="Helical" evidence="5">
    <location>
        <begin position="147"/>
        <end position="164"/>
    </location>
</feature>
<keyword evidence="2 5" id="KW-0812">Transmembrane</keyword>
<keyword evidence="3 5" id="KW-1133">Transmembrane helix</keyword>
<proteinExistence type="predicted"/>
<feature type="transmembrane region" description="Helical" evidence="5">
    <location>
        <begin position="221"/>
        <end position="237"/>
    </location>
</feature>
<gene>
    <name evidence="7" type="ORF">ASTO00021_LOCUS5067</name>
</gene>
<dbReference type="InterPro" id="IPR006694">
    <property type="entry name" value="Fatty_acid_hydroxylase"/>
</dbReference>
<feature type="transmembrane region" description="Helical" evidence="5">
    <location>
        <begin position="60"/>
        <end position="80"/>
    </location>
</feature>
<dbReference type="Pfam" id="PF04116">
    <property type="entry name" value="FA_hydroxylase"/>
    <property type="match status" value="1"/>
</dbReference>